<gene>
    <name evidence="4" type="ORF">IV68_GL000964</name>
</gene>
<dbReference type="SUPFAM" id="SSF55331">
    <property type="entry name" value="Tautomerase/MIF"/>
    <property type="match status" value="1"/>
</dbReference>
<sequence length="61" mass="6806">MPMVHVELVAGRTPEQLRAMMNEITNAVETNIGVPREAIKVVVTEMQPDHYMDGGILRSDN</sequence>
<dbReference type="InParanoid" id="A0A0R2G2V5"/>
<dbReference type="eggNOG" id="COG1942">
    <property type="taxonomic scope" value="Bacteria"/>
</dbReference>
<dbReference type="InterPro" id="IPR004370">
    <property type="entry name" value="4-OT-like_dom"/>
</dbReference>
<comment type="caution">
    <text evidence="4">The sequence shown here is derived from an EMBL/GenBank/DDBJ whole genome shotgun (WGS) entry which is preliminary data.</text>
</comment>
<keyword evidence="2" id="KW-0413">Isomerase</keyword>
<feature type="domain" description="4-oxalocrotonate tautomerase-like" evidence="3">
    <location>
        <begin position="2"/>
        <end position="55"/>
    </location>
</feature>
<comment type="similarity">
    <text evidence="1">Belongs to the 4-oxalocrotonate tautomerase family.</text>
</comment>
<evidence type="ECO:0000313" key="4">
    <source>
        <dbReference type="EMBL" id="KRN31708.1"/>
    </source>
</evidence>
<protein>
    <recommendedName>
        <fullName evidence="3">4-oxalocrotonate tautomerase-like domain-containing protein</fullName>
    </recommendedName>
</protein>
<evidence type="ECO:0000256" key="1">
    <source>
        <dbReference type="ARBA" id="ARBA00006723"/>
    </source>
</evidence>
<dbReference type="FunCoup" id="A0A0R2G2V5">
    <property type="interactions" value="6"/>
</dbReference>
<dbReference type="Pfam" id="PF01361">
    <property type="entry name" value="Tautomerase"/>
    <property type="match status" value="1"/>
</dbReference>
<dbReference type="Proteomes" id="UP000051296">
    <property type="component" value="Unassembled WGS sequence"/>
</dbReference>
<name>A0A0R2G2V5_9LACO</name>
<evidence type="ECO:0000259" key="3">
    <source>
        <dbReference type="Pfam" id="PF01361"/>
    </source>
</evidence>
<dbReference type="OrthoDB" id="5405937at2"/>
<evidence type="ECO:0000256" key="2">
    <source>
        <dbReference type="ARBA" id="ARBA00023235"/>
    </source>
</evidence>
<proteinExistence type="inferred from homology"/>
<keyword evidence="5" id="KW-1185">Reference proteome</keyword>
<dbReference type="PATRIC" id="fig|1123500.6.peg.969"/>
<accession>A0A0R2G2V5</accession>
<dbReference type="EMBL" id="JQAX01000003">
    <property type="protein sequence ID" value="KRN31708.1"/>
    <property type="molecule type" value="Genomic_DNA"/>
</dbReference>
<organism evidence="4 5">
    <name type="scientific">Weissella halotolerans DSM 20190</name>
    <dbReference type="NCBI Taxonomy" id="1123500"/>
    <lineage>
        <taxon>Bacteria</taxon>
        <taxon>Bacillati</taxon>
        <taxon>Bacillota</taxon>
        <taxon>Bacilli</taxon>
        <taxon>Lactobacillales</taxon>
        <taxon>Lactobacillaceae</taxon>
        <taxon>Weissella</taxon>
    </lineage>
</organism>
<dbReference type="RefSeq" id="WP_022791785.1">
    <property type="nucleotide sequence ID" value="NZ_ATUU01000003.1"/>
</dbReference>
<dbReference type="InterPro" id="IPR014347">
    <property type="entry name" value="Tautomerase/MIF_sf"/>
</dbReference>
<dbReference type="PANTHER" id="PTHR35530">
    <property type="entry name" value="TAUTOMERASE-RELATED"/>
    <property type="match status" value="1"/>
</dbReference>
<dbReference type="GO" id="GO:0016853">
    <property type="term" value="F:isomerase activity"/>
    <property type="evidence" value="ECO:0007669"/>
    <property type="project" value="UniProtKB-KW"/>
</dbReference>
<dbReference type="Gene3D" id="3.30.429.10">
    <property type="entry name" value="Macrophage Migration Inhibitory Factor"/>
    <property type="match status" value="1"/>
</dbReference>
<dbReference type="PANTHER" id="PTHR35530:SF1">
    <property type="entry name" value="2-HYDROXYMUCONATE TAUTOMERASE"/>
    <property type="match status" value="1"/>
</dbReference>
<dbReference type="AlphaFoldDB" id="A0A0R2G2V5"/>
<reference evidence="4 5" key="1">
    <citation type="journal article" date="2015" name="Genome Announc.">
        <title>Expanding the biotechnology potential of lactobacilli through comparative genomics of 213 strains and associated genera.</title>
        <authorList>
            <person name="Sun Z."/>
            <person name="Harris H.M."/>
            <person name="McCann A."/>
            <person name="Guo C."/>
            <person name="Argimon S."/>
            <person name="Zhang W."/>
            <person name="Yang X."/>
            <person name="Jeffery I.B."/>
            <person name="Cooney J.C."/>
            <person name="Kagawa T.F."/>
            <person name="Liu W."/>
            <person name="Song Y."/>
            <person name="Salvetti E."/>
            <person name="Wrobel A."/>
            <person name="Rasinkangas P."/>
            <person name="Parkhill J."/>
            <person name="Rea M.C."/>
            <person name="O'Sullivan O."/>
            <person name="Ritari J."/>
            <person name="Douillard F.P."/>
            <person name="Paul Ross R."/>
            <person name="Yang R."/>
            <person name="Briner A.E."/>
            <person name="Felis G.E."/>
            <person name="de Vos W.M."/>
            <person name="Barrangou R."/>
            <person name="Klaenhammer T.R."/>
            <person name="Caufield P.W."/>
            <person name="Cui Y."/>
            <person name="Zhang H."/>
            <person name="O'Toole P.W."/>
        </authorList>
    </citation>
    <scope>NUCLEOTIDE SEQUENCE [LARGE SCALE GENOMIC DNA]</scope>
    <source>
        <strain evidence="4 5">DSM 20190</strain>
    </source>
</reference>
<dbReference type="NCBIfam" id="NF002571">
    <property type="entry name" value="PRK02220.1"/>
    <property type="match status" value="1"/>
</dbReference>
<evidence type="ECO:0000313" key="5">
    <source>
        <dbReference type="Proteomes" id="UP000051296"/>
    </source>
</evidence>
<dbReference type="STRING" id="1123500.GCA_000420365_01033"/>